<dbReference type="InterPro" id="IPR029058">
    <property type="entry name" value="AB_hydrolase_fold"/>
</dbReference>
<evidence type="ECO:0000313" key="4">
    <source>
        <dbReference type="EMBL" id="QDS71719.1"/>
    </source>
</evidence>
<dbReference type="InterPro" id="IPR050300">
    <property type="entry name" value="GDXG_lipolytic_enzyme"/>
</dbReference>
<dbReference type="AlphaFoldDB" id="A0A517L7V9"/>
<keyword evidence="1" id="KW-0378">Hydrolase</keyword>
<reference evidence="4 5" key="1">
    <citation type="submission" date="2019-07" db="EMBL/GenBank/DDBJ databases">
        <title>Finished genome of Venturia effusa.</title>
        <authorList>
            <person name="Young C.A."/>
            <person name="Cox M.P."/>
            <person name="Ganley A.R.D."/>
            <person name="David W.J."/>
        </authorList>
    </citation>
    <scope>NUCLEOTIDE SEQUENCE [LARGE SCALE GENOMIC DNA]</scope>
    <source>
        <strain evidence="5">albino</strain>
    </source>
</reference>
<sequence length="339" mass="38330">MFRTVKLILQPILDALFKPGIRWEYRWRLLLLQPISILTYLVTAPAWIFSRSYDVSWIPTQEGRSVRALIFQPRKRQPNKLHPLHLDIHGGGFLGGLPEYEAKFNSLLCERTGAVVVSTQYRYAPSHSFPAAIDDIDDVVQYLIQNAERLWSADPNLMTVSGFSAGGNLALAACQQSPCHAPASTAIKASVTFYAPIDLRMPPAGKPKPPKFPKKDPLKILMPLFDAYAQPVRAKNIANPRLSPILSNVTKLPNDMLLVIAGIDILAHEQLTFVERLKKDLEERGEQGRRIEAKVYDEGFHGWLELPFKLFEADKKEVFGMAVNFLEDTYKKHGRELDQ</sequence>
<gene>
    <name evidence="4" type="ORF">FKW77_008620</name>
</gene>
<keyword evidence="5" id="KW-1185">Reference proteome</keyword>
<organism evidence="4 5">
    <name type="scientific">Venturia effusa</name>
    <dbReference type="NCBI Taxonomy" id="50376"/>
    <lineage>
        <taxon>Eukaryota</taxon>
        <taxon>Fungi</taxon>
        <taxon>Dikarya</taxon>
        <taxon>Ascomycota</taxon>
        <taxon>Pezizomycotina</taxon>
        <taxon>Dothideomycetes</taxon>
        <taxon>Pleosporomycetidae</taxon>
        <taxon>Venturiales</taxon>
        <taxon>Venturiaceae</taxon>
        <taxon>Venturia</taxon>
    </lineage>
</organism>
<dbReference type="Gene3D" id="3.40.50.1820">
    <property type="entry name" value="alpha/beta hydrolase"/>
    <property type="match status" value="1"/>
</dbReference>
<name>A0A517L7V9_9PEZI</name>
<dbReference type="SUPFAM" id="SSF53474">
    <property type="entry name" value="alpha/beta-Hydrolases"/>
    <property type="match status" value="1"/>
</dbReference>
<dbReference type="PANTHER" id="PTHR48081">
    <property type="entry name" value="AB HYDROLASE SUPERFAMILY PROTEIN C4A8.06C"/>
    <property type="match status" value="1"/>
</dbReference>
<dbReference type="Pfam" id="PF07859">
    <property type="entry name" value="Abhydrolase_3"/>
    <property type="match status" value="1"/>
</dbReference>
<accession>A0A517L7V9</accession>
<keyword evidence="2" id="KW-0472">Membrane</keyword>
<evidence type="ECO:0000256" key="2">
    <source>
        <dbReference type="SAM" id="Phobius"/>
    </source>
</evidence>
<dbReference type="InterPro" id="IPR013094">
    <property type="entry name" value="AB_hydrolase_3"/>
</dbReference>
<protein>
    <recommendedName>
        <fullName evidence="3">Alpha/beta hydrolase fold-3 domain-containing protein</fullName>
    </recommendedName>
</protein>
<dbReference type="Proteomes" id="UP000316270">
    <property type="component" value="Chromosome 6"/>
</dbReference>
<dbReference type="PANTHER" id="PTHR48081:SF8">
    <property type="entry name" value="ALPHA_BETA HYDROLASE FOLD-3 DOMAIN-CONTAINING PROTEIN-RELATED"/>
    <property type="match status" value="1"/>
</dbReference>
<dbReference type="STRING" id="50376.A0A517L7V9"/>
<keyword evidence="2" id="KW-0812">Transmembrane</keyword>
<evidence type="ECO:0000259" key="3">
    <source>
        <dbReference type="Pfam" id="PF07859"/>
    </source>
</evidence>
<dbReference type="EMBL" id="CP042190">
    <property type="protein sequence ID" value="QDS71719.1"/>
    <property type="molecule type" value="Genomic_DNA"/>
</dbReference>
<keyword evidence="2" id="KW-1133">Transmembrane helix</keyword>
<evidence type="ECO:0000313" key="5">
    <source>
        <dbReference type="Proteomes" id="UP000316270"/>
    </source>
</evidence>
<evidence type="ECO:0000256" key="1">
    <source>
        <dbReference type="ARBA" id="ARBA00022801"/>
    </source>
</evidence>
<dbReference type="OrthoDB" id="408631at2759"/>
<feature type="domain" description="Alpha/beta hydrolase fold-3" evidence="3">
    <location>
        <begin position="87"/>
        <end position="304"/>
    </location>
</feature>
<dbReference type="GO" id="GO:0016787">
    <property type="term" value="F:hydrolase activity"/>
    <property type="evidence" value="ECO:0007669"/>
    <property type="project" value="UniProtKB-KW"/>
</dbReference>
<proteinExistence type="predicted"/>
<feature type="transmembrane region" description="Helical" evidence="2">
    <location>
        <begin position="29"/>
        <end position="49"/>
    </location>
</feature>